<reference evidence="2 3" key="1">
    <citation type="submission" date="2023-12" db="EMBL/GenBank/DDBJ databases">
        <title>Novel species of the genus Arcicella isolated from rivers.</title>
        <authorList>
            <person name="Lu H."/>
        </authorList>
    </citation>
    <scope>NUCLEOTIDE SEQUENCE [LARGE SCALE GENOMIC DNA]</scope>
    <source>
        <strain evidence="2 3">DC25W</strain>
    </source>
</reference>
<gene>
    <name evidence="2" type="ORF">VB798_23125</name>
</gene>
<dbReference type="Proteomes" id="UP001302222">
    <property type="component" value="Unassembled WGS sequence"/>
</dbReference>
<comment type="caution">
    <text evidence="2">The sequence shown here is derived from an EMBL/GenBank/DDBJ whole genome shotgun (WGS) entry which is preliminary data.</text>
</comment>
<evidence type="ECO:0000313" key="2">
    <source>
        <dbReference type="EMBL" id="MEA5429503.1"/>
    </source>
</evidence>
<dbReference type="InterPro" id="IPR018713">
    <property type="entry name" value="MPAB/Lcp_cat_dom"/>
</dbReference>
<dbReference type="PANTHER" id="PTHR37539">
    <property type="entry name" value="SECRETED PROTEIN-RELATED"/>
    <property type="match status" value="1"/>
</dbReference>
<dbReference type="PANTHER" id="PTHR37539:SF1">
    <property type="entry name" value="ER-BOUND OXYGENASE MPAB_MPAB'_RUBBER OXYGENASE CATALYTIC DOMAIN-CONTAINING PROTEIN"/>
    <property type="match status" value="1"/>
</dbReference>
<accession>A0ABU5SQH0</accession>
<dbReference type="RefSeq" id="WP_323689615.1">
    <property type="nucleotide sequence ID" value="NZ_JAYGIM010000022.1"/>
</dbReference>
<dbReference type="InterPro" id="IPR037473">
    <property type="entry name" value="Lcp-like"/>
</dbReference>
<organism evidence="2 3">
    <name type="scientific">Arcicella lustrica</name>
    <dbReference type="NCBI Taxonomy" id="2984196"/>
    <lineage>
        <taxon>Bacteria</taxon>
        <taxon>Pseudomonadati</taxon>
        <taxon>Bacteroidota</taxon>
        <taxon>Cytophagia</taxon>
        <taxon>Cytophagales</taxon>
        <taxon>Flectobacillaceae</taxon>
        <taxon>Arcicella</taxon>
    </lineage>
</organism>
<proteinExistence type="predicted"/>
<name>A0ABU5SQH0_9BACT</name>
<dbReference type="Pfam" id="PF09995">
    <property type="entry name" value="MPAB_Lcp_cat"/>
    <property type="match status" value="1"/>
</dbReference>
<evidence type="ECO:0000313" key="3">
    <source>
        <dbReference type="Proteomes" id="UP001302222"/>
    </source>
</evidence>
<keyword evidence="3" id="KW-1185">Reference proteome</keyword>
<evidence type="ECO:0000259" key="1">
    <source>
        <dbReference type="Pfam" id="PF09995"/>
    </source>
</evidence>
<dbReference type="GO" id="GO:0016491">
    <property type="term" value="F:oxidoreductase activity"/>
    <property type="evidence" value="ECO:0007669"/>
    <property type="project" value="UniProtKB-KW"/>
</dbReference>
<feature type="domain" description="ER-bound oxygenase mpaB/mpaB'/Rubber oxygenase catalytic" evidence="1">
    <location>
        <begin position="110"/>
        <end position="304"/>
    </location>
</feature>
<dbReference type="EMBL" id="JAYGIM010000022">
    <property type="protein sequence ID" value="MEA5429503.1"/>
    <property type="molecule type" value="Genomic_DNA"/>
</dbReference>
<protein>
    <submittedName>
        <fullName evidence="2">Oxygenase MpaB family protein</fullName>
        <ecNumber evidence="2">1.-.-.-</ecNumber>
    </submittedName>
</protein>
<sequence length="326" mass="37549">MKPIKQTRSFSNELMDRLRQTGDEVADNIILQVFLQTEMVGLRDFFKWLNTNEAEYSLSFINDFVNQKPELPDFADWKVMQKGMNFFQENQERIGIMLACLALPYCYAAADGARVLEKSQRIQNDTLKRLEETGEFIFTVMQEKNWQNGIAFRKILKVRLMHASIRFFSEYHGSWDNTWGKPVNQEDMAGTNGAFSYIVIRGLRKSRKTPAESEEEAYLHLWNVISNIMGVEKALIPNNLREAFTLDKVIAKRQFRPSEEGRLLTKALLQTLESFVPNPLLKAFPAAQMRFLLGDKVADLLGVPAVPFESKLIPFIPNQLLFKPAE</sequence>
<dbReference type="EC" id="1.-.-.-" evidence="2"/>
<keyword evidence="2" id="KW-0560">Oxidoreductase</keyword>